<dbReference type="PANTHER" id="PTHR13929">
    <property type="entry name" value="1,4-DIHYDROXY-2-NAPHTHOATE OCTAPRENYLTRANSFERASE"/>
    <property type="match status" value="1"/>
</dbReference>
<keyword evidence="8" id="KW-1185">Reference proteome</keyword>
<sequence>MGTPYLNPEKYRFVRALRPFSYSVALITCGLGVTLSFVRDHGDPLRGFLVVLAGLLLQAASNLANDHADLALWKNRTGGMAELAVSRIRFNFLIAGLLTLLASLMGIYLVIDVGWRLLAFGAAGIVAGYFYTGEPIHYKSHGLGVPAVFLLTGVLMVSGAYYAVSAEWSYQVVLISLPVSLLASALLLANELRDYLDDKSNKIGTLTVKIGFNNSKALYTLCLLLTYPISFYLFIIGAIQNPLLLLLSLVFVWQPLRLLMCEAGDVQLVQLPPLTGRYFVVFGIGYIFSVV</sequence>
<accession>A0A081N7C7</accession>
<dbReference type="CDD" id="cd13962">
    <property type="entry name" value="PT_UbiA_UBIAD1"/>
    <property type="match status" value="1"/>
</dbReference>
<dbReference type="GO" id="GO:0009234">
    <property type="term" value="P:menaquinone biosynthetic process"/>
    <property type="evidence" value="ECO:0007669"/>
    <property type="project" value="TreeGrafter"/>
</dbReference>
<keyword evidence="2" id="KW-0808">Transferase</keyword>
<evidence type="ECO:0000256" key="5">
    <source>
        <dbReference type="ARBA" id="ARBA00023136"/>
    </source>
</evidence>
<dbReference type="GO" id="GO:0042371">
    <property type="term" value="P:vitamin K biosynthetic process"/>
    <property type="evidence" value="ECO:0007669"/>
    <property type="project" value="TreeGrafter"/>
</dbReference>
<dbReference type="GO" id="GO:0004659">
    <property type="term" value="F:prenyltransferase activity"/>
    <property type="evidence" value="ECO:0007669"/>
    <property type="project" value="InterPro"/>
</dbReference>
<feature type="transmembrane region" description="Helical" evidence="6">
    <location>
        <begin position="170"/>
        <end position="189"/>
    </location>
</feature>
<evidence type="ECO:0000256" key="6">
    <source>
        <dbReference type="SAM" id="Phobius"/>
    </source>
</evidence>
<feature type="transmembrane region" description="Helical" evidence="6">
    <location>
        <begin position="20"/>
        <end position="38"/>
    </location>
</feature>
<dbReference type="Proteomes" id="UP000028006">
    <property type="component" value="Unassembled WGS sequence"/>
</dbReference>
<feature type="transmembrane region" description="Helical" evidence="6">
    <location>
        <begin position="143"/>
        <end position="164"/>
    </location>
</feature>
<feature type="transmembrane region" description="Helical" evidence="6">
    <location>
        <begin position="44"/>
        <end position="64"/>
    </location>
</feature>
<dbReference type="InterPro" id="IPR000537">
    <property type="entry name" value="UbiA_prenyltransferase"/>
</dbReference>
<keyword evidence="3 6" id="KW-0812">Transmembrane</keyword>
<protein>
    <recommendedName>
        <fullName evidence="9">1,4-dihydroxy-2-naphthoate octaprenyltransferase</fullName>
    </recommendedName>
</protein>
<evidence type="ECO:0000256" key="3">
    <source>
        <dbReference type="ARBA" id="ARBA00022692"/>
    </source>
</evidence>
<comment type="subcellular location">
    <subcellularLocation>
        <location evidence="1">Membrane</location>
        <topology evidence="1">Multi-pass membrane protein</topology>
    </subcellularLocation>
</comment>
<evidence type="ECO:0008006" key="9">
    <source>
        <dbReference type="Google" id="ProtNLM"/>
    </source>
</evidence>
<evidence type="ECO:0000256" key="4">
    <source>
        <dbReference type="ARBA" id="ARBA00022989"/>
    </source>
</evidence>
<feature type="transmembrane region" description="Helical" evidence="6">
    <location>
        <begin position="271"/>
        <end position="289"/>
    </location>
</feature>
<keyword evidence="4 6" id="KW-1133">Transmembrane helix</keyword>
<name>A0A081N7C7_9GAMM</name>
<dbReference type="PIRSF" id="PIRSF005355">
    <property type="entry name" value="UBIAD1"/>
    <property type="match status" value="1"/>
</dbReference>
<evidence type="ECO:0000256" key="1">
    <source>
        <dbReference type="ARBA" id="ARBA00004141"/>
    </source>
</evidence>
<dbReference type="GO" id="GO:0016020">
    <property type="term" value="C:membrane"/>
    <property type="evidence" value="ECO:0007669"/>
    <property type="project" value="UniProtKB-SubCell"/>
</dbReference>
<gene>
    <name evidence="7" type="ORF">GZ77_08150</name>
</gene>
<dbReference type="Pfam" id="PF01040">
    <property type="entry name" value="UbiA"/>
    <property type="match status" value="1"/>
</dbReference>
<evidence type="ECO:0000256" key="2">
    <source>
        <dbReference type="ARBA" id="ARBA00022679"/>
    </source>
</evidence>
<feature type="transmembrane region" description="Helical" evidence="6">
    <location>
        <begin position="115"/>
        <end position="131"/>
    </location>
</feature>
<keyword evidence="5 6" id="KW-0472">Membrane</keyword>
<dbReference type="RefSeq" id="WP_034874198.1">
    <property type="nucleotide sequence ID" value="NZ_JOKG01000002.1"/>
</dbReference>
<dbReference type="InterPro" id="IPR026046">
    <property type="entry name" value="UBIAD1"/>
</dbReference>
<evidence type="ECO:0000313" key="8">
    <source>
        <dbReference type="Proteomes" id="UP000028006"/>
    </source>
</evidence>
<proteinExistence type="predicted"/>
<feature type="transmembrane region" description="Helical" evidence="6">
    <location>
        <begin position="90"/>
        <end position="109"/>
    </location>
</feature>
<dbReference type="PANTHER" id="PTHR13929:SF0">
    <property type="entry name" value="UBIA PRENYLTRANSFERASE DOMAIN-CONTAINING PROTEIN 1"/>
    <property type="match status" value="1"/>
</dbReference>
<organism evidence="7 8">
    <name type="scientific">Endozoicomonas montiporae</name>
    <dbReference type="NCBI Taxonomy" id="1027273"/>
    <lineage>
        <taxon>Bacteria</taxon>
        <taxon>Pseudomonadati</taxon>
        <taxon>Pseudomonadota</taxon>
        <taxon>Gammaproteobacteria</taxon>
        <taxon>Oceanospirillales</taxon>
        <taxon>Endozoicomonadaceae</taxon>
        <taxon>Endozoicomonas</taxon>
    </lineage>
</organism>
<comment type="caution">
    <text evidence="7">The sequence shown here is derived from an EMBL/GenBank/DDBJ whole genome shotgun (WGS) entry which is preliminary data.</text>
</comment>
<reference evidence="7 8" key="1">
    <citation type="submission" date="2014-06" db="EMBL/GenBank/DDBJ databases">
        <title>Whole Genome Sequences of Three Symbiotic Endozoicomonas Bacteria.</title>
        <authorList>
            <person name="Neave M.J."/>
            <person name="Apprill A."/>
            <person name="Voolstra C.R."/>
        </authorList>
    </citation>
    <scope>NUCLEOTIDE SEQUENCE [LARGE SCALE GENOMIC DNA]</scope>
    <source>
        <strain evidence="7 8">LMG 24815</strain>
    </source>
</reference>
<dbReference type="AlphaFoldDB" id="A0A081N7C7"/>
<dbReference type="EMBL" id="JOKG01000002">
    <property type="protein sequence ID" value="KEQ14350.1"/>
    <property type="molecule type" value="Genomic_DNA"/>
</dbReference>
<feature type="transmembrane region" description="Helical" evidence="6">
    <location>
        <begin position="217"/>
        <end position="236"/>
    </location>
</feature>
<evidence type="ECO:0000313" key="7">
    <source>
        <dbReference type="EMBL" id="KEQ14350.1"/>
    </source>
</evidence>
<dbReference type="eggNOG" id="COG1575">
    <property type="taxonomic scope" value="Bacteria"/>
</dbReference>